<dbReference type="Proteomes" id="UP000239724">
    <property type="component" value="Unassembled WGS sequence"/>
</dbReference>
<keyword evidence="1" id="KW-1133">Transmembrane helix</keyword>
<keyword evidence="1" id="KW-0812">Transmembrane</keyword>
<accession>A0A2S6N3Z9</accession>
<dbReference type="RefSeq" id="WP_104520949.1">
    <property type="nucleotide sequence ID" value="NZ_NHRY01000229.1"/>
</dbReference>
<reference evidence="2 3" key="1">
    <citation type="journal article" date="2018" name="Arch. Microbiol.">
        <title>New insights into the metabolic potential of the phototrophic purple bacterium Rhodopila globiformis DSM 161(T) from its draft genome sequence and evidence for a vanadium-dependent nitrogenase.</title>
        <authorList>
            <person name="Imhoff J.F."/>
            <person name="Rahn T."/>
            <person name="Kunzel S."/>
            <person name="Neulinger S.C."/>
        </authorList>
    </citation>
    <scope>NUCLEOTIDE SEQUENCE [LARGE SCALE GENOMIC DNA]</scope>
    <source>
        <strain evidence="2 3">DSM 161</strain>
    </source>
</reference>
<dbReference type="InterPro" id="IPR007383">
    <property type="entry name" value="DUF445"/>
</dbReference>
<dbReference type="Pfam" id="PF04286">
    <property type="entry name" value="DUF445"/>
    <property type="match status" value="1"/>
</dbReference>
<evidence type="ECO:0000313" key="2">
    <source>
        <dbReference type="EMBL" id="PPQ29332.1"/>
    </source>
</evidence>
<dbReference type="PANTHER" id="PTHR38442">
    <property type="entry name" value="INNER MEMBRANE PROTEIN-RELATED"/>
    <property type="match status" value="1"/>
</dbReference>
<dbReference type="AlphaFoldDB" id="A0A2S6N3Z9"/>
<proteinExistence type="predicted"/>
<comment type="caution">
    <text evidence="2">The sequence shown here is derived from an EMBL/GenBank/DDBJ whole genome shotgun (WGS) entry which is preliminary data.</text>
</comment>
<evidence type="ECO:0000256" key="1">
    <source>
        <dbReference type="SAM" id="Phobius"/>
    </source>
</evidence>
<protein>
    <submittedName>
        <fullName evidence="2">DUF445 domain-containing protein</fullName>
    </submittedName>
</protein>
<sequence length="423" mass="46753">MTELNPDTLARESLQRHRLVATGLLVLMAVLTLFSYRMPHTWTTELLQSAAKAGFVGGIADWFAITALFRHPLGIPIPHTAIIPNQRERLGRALGRFVANHVFTSQEVANVLGRLDLPGIVHRFLADPEAARPAAIGLAGMLPKLLSSVEDGRARRIVRRMVPHVLGGPAAGHVIARALHNLVDSGRHQEVFGFILAQMKATLAGRESALRYAIEERVREQGGRLVGWALGASIARRVLSLVNAELDKMSPDGSELREAFDEWIRREIQRMETDPARAAEIGSAIRRVVAHETIQVWLWDLWGRLRLALEEDLGRPSSRTVAYIEAALANLGTILENDPVARARLQTAVEKVVATVLPDAQARLAEFIAQVVANWDTETIVDRLELRIGRDLQYIRMNGTIVGFLIGGLLFALLDSLFGYTSF</sequence>
<name>A0A2S6N3Z9_RHOGL</name>
<dbReference type="PANTHER" id="PTHR38442:SF1">
    <property type="entry name" value="INNER MEMBRANE PROTEIN"/>
    <property type="match status" value="1"/>
</dbReference>
<organism evidence="2 3">
    <name type="scientific">Rhodopila globiformis</name>
    <name type="common">Rhodopseudomonas globiformis</name>
    <dbReference type="NCBI Taxonomy" id="1071"/>
    <lineage>
        <taxon>Bacteria</taxon>
        <taxon>Pseudomonadati</taxon>
        <taxon>Pseudomonadota</taxon>
        <taxon>Alphaproteobacteria</taxon>
        <taxon>Acetobacterales</taxon>
        <taxon>Acetobacteraceae</taxon>
        <taxon>Rhodopila</taxon>
    </lineage>
</organism>
<feature type="transmembrane region" description="Helical" evidence="1">
    <location>
        <begin position="394"/>
        <end position="414"/>
    </location>
</feature>
<feature type="transmembrane region" description="Helical" evidence="1">
    <location>
        <begin position="19"/>
        <end position="38"/>
    </location>
</feature>
<keyword evidence="3" id="KW-1185">Reference proteome</keyword>
<gene>
    <name evidence="2" type="ORF">CCS01_21905</name>
</gene>
<dbReference type="OrthoDB" id="9769590at2"/>
<dbReference type="GO" id="GO:0005886">
    <property type="term" value="C:plasma membrane"/>
    <property type="evidence" value="ECO:0007669"/>
    <property type="project" value="TreeGrafter"/>
</dbReference>
<dbReference type="EMBL" id="NHRY01000229">
    <property type="protein sequence ID" value="PPQ29332.1"/>
    <property type="molecule type" value="Genomic_DNA"/>
</dbReference>
<keyword evidence="1" id="KW-0472">Membrane</keyword>
<evidence type="ECO:0000313" key="3">
    <source>
        <dbReference type="Proteomes" id="UP000239724"/>
    </source>
</evidence>